<gene>
    <name evidence="2" type="ORF">GCM10010345_88360</name>
</gene>
<dbReference type="EMBL" id="BMVN01000081">
    <property type="protein sequence ID" value="GHA71589.1"/>
    <property type="molecule type" value="Genomic_DNA"/>
</dbReference>
<name>A0ABQ3DBP2_9ACTN</name>
<proteinExistence type="predicted"/>
<accession>A0ABQ3DBP2</accession>
<sequence>MIQTAGTLYVRYDKADGCGGEAESGKSGAAHETSRCVRGESQALSSERVTPCRPGSRVAGRRMCGSVERRPG</sequence>
<protein>
    <submittedName>
        <fullName evidence="2">Uncharacterized protein</fullName>
    </submittedName>
</protein>
<reference evidence="3" key="1">
    <citation type="journal article" date="2019" name="Int. J. Syst. Evol. Microbiol.">
        <title>The Global Catalogue of Microorganisms (GCM) 10K type strain sequencing project: providing services to taxonomists for standard genome sequencing and annotation.</title>
        <authorList>
            <consortium name="The Broad Institute Genomics Platform"/>
            <consortium name="The Broad Institute Genome Sequencing Center for Infectious Disease"/>
            <person name="Wu L."/>
            <person name="Ma J."/>
        </authorList>
    </citation>
    <scope>NUCLEOTIDE SEQUENCE [LARGE SCALE GENOMIC DNA]</scope>
    <source>
        <strain evidence="3">JCM 4733</strain>
    </source>
</reference>
<comment type="caution">
    <text evidence="2">The sequence shown here is derived from an EMBL/GenBank/DDBJ whole genome shotgun (WGS) entry which is preliminary data.</text>
</comment>
<evidence type="ECO:0000313" key="3">
    <source>
        <dbReference type="Proteomes" id="UP000653644"/>
    </source>
</evidence>
<evidence type="ECO:0000313" key="2">
    <source>
        <dbReference type="EMBL" id="GHA71589.1"/>
    </source>
</evidence>
<evidence type="ECO:0000256" key="1">
    <source>
        <dbReference type="SAM" id="MobiDB-lite"/>
    </source>
</evidence>
<dbReference type="Proteomes" id="UP000653644">
    <property type="component" value="Unassembled WGS sequence"/>
</dbReference>
<organism evidence="2 3">
    <name type="scientific">Streptomyces canarius</name>
    <dbReference type="NCBI Taxonomy" id="285453"/>
    <lineage>
        <taxon>Bacteria</taxon>
        <taxon>Bacillati</taxon>
        <taxon>Actinomycetota</taxon>
        <taxon>Actinomycetes</taxon>
        <taxon>Kitasatosporales</taxon>
        <taxon>Streptomycetaceae</taxon>
        <taxon>Streptomyces</taxon>
    </lineage>
</organism>
<keyword evidence="3" id="KW-1185">Reference proteome</keyword>
<feature type="region of interest" description="Disordered" evidence="1">
    <location>
        <begin position="47"/>
        <end position="72"/>
    </location>
</feature>